<name>A0A151SX11_CAJCA</name>
<dbReference type="PANTHER" id="PTHR24559">
    <property type="entry name" value="TRANSPOSON TY3-I GAG-POL POLYPROTEIN"/>
    <property type="match status" value="1"/>
</dbReference>
<organism evidence="2 3">
    <name type="scientific">Cajanus cajan</name>
    <name type="common">Pigeon pea</name>
    <name type="synonym">Cajanus indicus</name>
    <dbReference type="NCBI Taxonomy" id="3821"/>
    <lineage>
        <taxon>Eukaryota</taxon>
        <taxon>Viridiplantae</taxon>
        <taxon>Streptophyta</taxon>
        <taxon>Embryophyta</taxon>
        <taxon>Tracheophyta</taxon>
        <taxon>Spermatophyta</taxon>
        <taxon>Magnoliopsida</taxon>
        <taxon>eudicotyledons</taxon>
        <taxon>Gunneridae</taxon>
        <taxon>Pentapetalae</taxon>
        <taxon>rosids</taxon>
        <taxon>fabids</taxon>
        <taxon>Fabales</taxon>
        <taxon>Fabaceae</taxon>
        <taxon>Papilionoideae</taxon>
        <taxon>50 kb inversion clade</taxon>
        <taxon>NPAAA clade</taxon>
        <taxon>indigoferoid/millettioid clade</taxon>
        <taxon>Phaseoleae</taxon>
        <taxon>Cajanus</taxon>
    </lineage>
</organism>
<dbReference type="InterPro" id="IPR000477">
    <property type="entry name" value="RT_dom"/>
</dbReference>
<dbReference type="Pfam" id="PF00078">
    <property type="entry name" value="RVT_1"/>
    <property type="match status" value="1"/>
</dbReference>
<dbReference type="InterPro" id="IPR053134">
    <property type="entry name" value="RNA-dir_DNA_polymerase"/>
</dbReference>
<dbReference type="PANTHER" id="PTHR24559:SF444">
    <property type="entry name" value="REVERSE TRANSCRIPTASE DOMAIN-CONTAINING PROTEIN"/>
    <property type="match status" value="1"/>
</dbReference>
<reference evidence="2 3" key="1">
    <citation type="journal article" date="2012" name="Nat. Biotechnol.">
        <title>Draft genome sequence of pigeonpea (Cajanus cajan), an orphan legume crop of resource-poor farmers.</title>
        <authorList>
            <person name="Varshney R.K."/>
            <person name="Chen W."/>
            <person name="Li Y."/>
            <person name="Bharti A.K."/>
            <person name="Saxena R.K."/>
            <person name="Schlueter J.A."/>
            <person name="Donoghue M.T."/>
            <person name="Azam S."/>
            <person name="Fan G."/>
            <person name="Whaley A.M."/>
            <person name="Farmer A.D."/>
            <person name="Sheridan J."/>
            <person name="Iwata A."/>
            <person name="Tuteja R."/>
            <person name="Penmetsa R.V."/>
            <person name="Wu W."/>
            <person name="Upadhyaya H.D."/>
            <person name="Yang S.P."/>
            <person name="Shah T."/>
            <person name="Saxena K.B."/>
            <person name="Michael T."/>
            <person name="McCombie W.R."/>
            <person name="Yang B."/>
            <person name="Zhang G."/>
            <person name="Yang H."/>
            <person name="Wang J."/>
            <person name="Spillane C."/>
            <person name="Cook D.R."/>
            <person name="May G.D."/>
            <person name="Xu X."/>
            <person name="Jackson S.A."/>
        </authorList>
    </citation>
    <scope>NUCLEOTIDE SEQUENCE [LARGE SCALE GENOMIC DNA]</scope>
    <source>
        <strain evidence="3">cv. Asha</strain>
    </source>
</reference>
<dbReference type="CDD" id="cd01647">
    <property type="entry name" value="RT_LTR"/>
    <property type="match status" value="1"/>
</dbReference>
<feature type="domain" description="Reverse transcriptase" evidence="1">
    <location>
        <begin position="2"/>
        <end position="133"/>
    </location>
</feature>
<dbReference type="AlphaFoldDB" id="A0A151SX11"/>
<keyword evidence="3" id="KW-1185">Reference proteome</keyword>
<dbReference type="Gene3D" id="3.30.70.270">
    <property type="match status" value="1"/>
</dbReference>
<dbReference type="Gene3D" id="3.10.10.10">
    <property type="entry name" value="HIV Type 1 Reverse Transcriptase, subunit A, domain 1"/>
    <property type="match status" value="1"/>
</dbReference>
<evidence type="ECO:0000313" key="3">
    <source>
        <dbReference type="Proteomes" id="UP000075243"/>
    </source>
</evidence>
<dbReference type="Proteomes" id="UP000075243">
    <property type="component" value="Chromosome 10"/>
</dbReference>
<dbReference type="InterPro" id="IPR043128">
    <property type="entry name" value="Rev_trsase/Diguanyl_cyclase"/>
</dbReference>
<proteinExistence type="predicted"/>
<protein>
    <submittedName>
        <fullName evidence="2">Transposon Ty3-G Gag-Pol polyprotein</fullName>
    </submittedName>
</protein>
<dbReference type="EMBL" id="CM003612">
    <property type="protein sequence ID" value="KYP59334.1"/>
    <property type="molecule type" value="Genomic_DNA"/>
</dbReference>
<evidence type="ECO:0000259" key="1">
    <source>
        <dbReference type="Pfam" id="PF00078"/>
    </source>
</evidence>
<gene>
    <name evidence="2" type="ORF">KK1_014767</name>
</gene>
<evidence type="ECO:0000313" key="2">
    <source>
        <dbReference type="EMBL" id="KYP59334.1"/>
    </source>
</evidence>
<dbReference type="SUPFAM" id="SSF56672">
    <property type="entry name" value="DNA/RNA polymerases"/>
    <property type="match status" value="1"/>
</dbReference>
<dbReference type="OMA" id="WRMSTDY"/>
<dbReference type="Gramene" id="C.cajan_14338.t">
    <property type="protein sequence ID" value="C.cajan_14338.t.cds1"/>
    <property type="gene ID" value="C.cajan_14338"/>
</dbReference>
<sequence length="141" mass="15832">MVKKANGKWRMSTDYTDLNEAYPKDAYPLPHIDALVDGAAAHQRLSFLDAYSGYNQILVYPPKEGKTAFITDSSNFCYKVMPFGLRNAGATYQRLMDEIFRHQIGKCMEVYVDDMVIKSASTSDHVKDLGTIFDEGGITCD</sequence>
<accession>A0A151SX11</accession>
<dbReference type="InterPro" id="IPR043502">
    <property type="entry name" value="DNA/RNA_pol_sf"/>
</dbReference>